<sequence>MKWINFVKKKVTYKVIAISSIFILLICSTFGALAFYETKKILTKNINEALLQKVEDSTDIINREIQGYVKAMESIAARDDIKNNEFKDSFNILNEESKRLGINELSFVNKEGVILFTNGNEFKVDFSLSDMEIGYLKEVEIGEKSTVSNPIVTTKGENMFSIATPIKSNGKLKGILLANIDLQGINKIIQQAKIGDDGYAFAINKIGEKIAHEDLDLVVKKDNDIENSKNDDAFKQIALIEKKMVNGGKHVDEYKIKAQENIIAYGPIDGTEWFLGIVADKNQVLASINSLENSFIAITLFFIVLGVIGSIFLSRSFKKPLEIVMMYANGLRDFDLTVEEKINSQDEFGQAVNGLNKANDRFRNLISDIKEGNIQSVDSAEKIQTSFGKIKDEITDIMATTEEISATMEQTSSSIQGLTDSSSKITNEIDDIKGKIQEGVELSNKIKEKAYYIEKENSTTKNELEISYKELEAKLEKAMKDADVVKEISVMAESILGIAENTNLLALNAAIEAARAGDAGKGFAVVAEEVRKLSMESSEKVNHIQHIVNKVNKAVKELQNSSKDILNITRDKVTANYEGLVKVGKEYSKDGESFNNIITRFEKLTNILGKTITDMVEEMDQIAYASNEVSKSTGGIVESISNVNNKNMDISIESIKTKECTLKTKKIIENIRN</sequence>
<evidence type="ECO:0000313" key="14">
    <source>
        <dbReference type="EMBL" id="SFB08637.1"/>
    </source>
</evidence>
<dbReference type="GO" id="GO:0006935">
    <property type="term" value="P:chemotaxis"/>
    <property type="evidence" value="ECO:0007669"/>
    <property type="project" value="UniProtKB-KW"/>
</dbReference>
<keyword evidence="7 9" id="KW-0807">Transducer</keyword>
<evidence type="ECO:0000256" key="6">
    <source>
        <dbReference type="ARBA" id="ARBA00023136"/>
    </source>
</evidence>
<evidence type="ECO:0000256" key="7">
    <source>
        <dbReference type="ARBA" id="ARBA00023224"/>
    </source>
</evidence>
<evidence type="ECO:0000259" key="12">
    <source>
        <dbReference type="PROSITE" id="PS50111"/>
    </source>
</evidence>
<comment type="similarity">
    <text evidence="8">Belongs to the methyl-accepting chemotaxis (MCP) protein family.</text>
</comment>
<reference evidence="14 15" key="1">
    <citation type="submission" date="2016-10" db="EMBL/GenBank/DDBJ databases">
        <authorList>
            <person name="de Groot N.N."/>
        </authorList>
    </citation>
    <scope>NUCLEOTIDE SEQUENCE [LARGE SCALE GENOMIC DNA]</scope>
    <source>
        <strain evidence="14 15">DSM 12271</strain>
    </source>
</reference>
<proteinExistence type="inferred from homology"/>
<dbReference type="Pfam" id="PF00015">
    <property type="entry name" value="MCPsignal"/>
    <property type="match status" value="1"/>
</dbReference>
<evidence type="ECO:0000256" key="9">
    <source>
        <dbReference type="PROSITE-ProRule" id="PRU00284"/>
    </source>
</evidence>
<keyword evidence="10" id="KW-0175">Coiled coil</keyword>
<dbReference type="OrthoDB" id="9814363at2"/>
<dbReference type="CDD" id="cd12912">
    <property type="entry name" value="PDC2_MCP_like"/>
    <property type="match status" value="1"/>
</dbReference>
<accession>A0A1I0Y712</accession>
<feature type="transmembrane region" description="Helical" evidence="11">
    <location>
        <begin position="295"/>
        <end position="313"/>
    </location>
</feature>
<gene>
    <name evidence="14" type="ORF">SAMN04488528_101156</name>
</gene>
<evidence type="ECO:0000256" key="4">
    <source>
        <dbReference type="ARBA" id="ARBA00022692"/>
    </source>
</evidence>
<dbReference type="InterPro" id="IPR033479">
    <property type="entry name" value="dCache_1"/>
</dbReference>
<feature type="coiled-coil region" evidence="10">
    <location>
        <begin position="461"/>
        <end position="488"/>
    </location>
</feature>
<organism evidence="14 15">
    <name type="scientific">Clostridium frigidicarnis</name>
    <dbReference type="NCBI Taxonomy" id="84698"/>
    <lineage>
        <taxon>Bacteria</taxon>
        <taxon>Bacillati</taxon>
        <taxon>Bacillota</taxon>
        <taxon>Clostridia</taxon>
        <taxon>Eubacteriales</taxon>
        <taxon>Clostridiaceae</taxon>
        <taxon>Clostridium</taxon>
    </lineage>
</organism>
<keyword evidence="2" id="KW-1003">Cell membrane</keyword>
<evidence type="ECO:0000256" key="8">
    <source>
        <dbReference type="ARBA" id="ARBA00029447"/>
    </source>
</evidence>
<dbReference type="SMART" id="SM00283">
    <property type="entry name" value="MA"/>
    <property type="match status" value="1"/>
</dbReference>
<keyword evidence="4 11" id="KW-0812">Transmembrane</keyword>
<keyword evidence="6 11" id="KW-0472">Membrane</keyword>
<evidence type="ECO:0000256" key="10">
    <source>
        <dbReference type="SAM" id="Coils"/>
    </source>
</evidence>
<dbReference type="InterPro" id="IPR004089">
    <property type="entry name" value="MCPsignal_dom"/>
</dbReference>
<dbReference type="GO" id="GO:0005886">
    <property type="term" value="C:plasma membrane"/>
    <property type="evidence" value="ECO:0007669"/>
    <property type="project" value="UniProtKB-SubCell"/>
</dbReference>
<dbReference type="Pfam" id="PF02743">
    <property type="entry name" value="dCache_1"/>
    <property type="match status" value="1"/>
</dbReference>
<dbReference type="RefSeq" id="WP_090040661.1">
    <property type="nucleotide sequence ID" value="NZ_FOKI01000011.1"/>
</dbReference>
<evidence type="ECO:0000256" key="2">
    <source>
        <dbReference type="ARBA" id="ARBA00022475"/>
    </source>
</evidence>
<dbReference type="GO" id="GO:0007165">
    <property type="term" value="P:signal transduction"/>
    <property type="evidence" value="ECO:0007669"/>
    <property type="project" value="UniProtKB-KW"/>
</dbReference>
<dbReference type="PANTHER" id="PTHR32089:SF112">
    <property type="entry name" value="LYSOZYME-LIKE PROTEIN-RELATED"/>
    <property type="match status" value="1"/>
</dbReference>
<evidence type="ECO:0000259" key="13">
    <source>
        <dbReference type="PROSITE" id="PS50885"/>
    </source>
</evidence>
<comment type="subcellular location">
    <subcellularLocation>
        <location evidence="1">Cell membrane</location>
        <topology evidence="1">Multi-pass membrane protein</topology>
    </subcellularLocation>
</comment>
<dbReference type="STRING" id="84698.SAMN04488528_101156"/>
<dbReference type="InterPro" id="IPR029151">
    <property type="entry name" value="Sensor-like_sf"/>
</dbReference>
<protein>
    <submittedName>
        <fullName evidence="14">Methyl-accepting chemotaxis protein</fullName>
    </submittedName>
</protein>
<evidence type="ECO:0000256" key="3">
    <source>
        <dbReference type="ARBA" id="ARBA00022500"/>
    </source>
</evidence>
<dbReference type="CDD" id="cd18773">
    <property type="entry name" value="PDC1_HK_sensor"/>
    <property type="match status" value="1"/>
</dbReference>
<dbReference type="AlphaFoldDB" id="A0A1I0Y712"/>
<dbReference type="SUPFAM" id="SSF58104">
    <property type="entry name" value="Methyl-accepting chemotaxis protein (MCP) signaling domain"/>
    <property type="match status" value="1"/>
</dbReference>
<name>A0A1I0Y712_9CLOT</name>
<dbReference type="PROSITE" id="PS50885">
    <property type="entry name" value="HAMP"/>
    <property type="match status" value="1"/>
</dbReference>
<keyword evidence="3" id="KW-0145">Chemotaxis</keyword>
<evidence type="ECO:0000256" key="1">
    <source>
        <dbReference type="ARBA" id="ARBA00004651"/>
    </source>
</evidence>
<evidence type="ECO:0000256" key="5">
    <source>
        <dbReference type="ARBA" id="ARBA00022989"/>
    </source>
</evidence>
<keyword evidence="5 11" id="KW-1133">Transmembrane helix</keyword>
<dbReference type="Gene3D" id="3.30.450.20">
    <property type="entry name" value="PAS domain"/>
    <property type="match status" value="1"/>
</dbReference>
<dbReference type="Proteomes" id="UP000198619">
    <property type="component" value="Unassembled WGS sequence"/>
</dbReference>
<dbReference type="PROSITE" id="PS50111">
    <property type="entry name" value="CHEMOTAXIS_TRANSDUC_2"/>
    <property type="match status" value="1"/>
</dbReference>
<dbReference type="EMBL" id="FOKI01000011">
    <property type="protein sequence ID" value="SFB08637.1"/>
    <property type="molecule type" value="Genomic_DNA"/>
</dbReference>
<dbReference type="Gene3D" id="1.10.287.950">
    <property type="entry name" value="Methyl-accepting chemotaxis protein"/>
    <property type="match status" value="1"/>
</dbReference>
<evidence type="ECO:0000313" key="15">
    <source>
        <dbReference type="Proteomes" id="UP000198619"/>
    </source>
</evidence>
<dbReference type="SUPFAM" id="SSF103190">
    <property type="entry name" value="Sensory domain-like"/>
    <property type="match status" value="1"/>
</dbReference>
<feature type="domain" description="HAMP" evidence="13">
    <location>
        <begin position="315"/>
        <end position="367"/>
    </location>
</feature>
<feature type="domain" description="Methyl-accepting transducer" evidence="12">
    <location>
        <begin position="379"/>
        <end position="641"/>
    </location>
</feature>
<feature type="transmembrane region" description="Helical" evidence="11">
    <location>
        <begin position="12"/>
        <end position="36"/>
    </location>
</feature>
<keyword evidence="15" id="KW-1185">Reference proteome</keyword>
<dbReference type="PANTHER" id="PTHR32089">
    <property type="entry name" value="METHYL-ACCEPTING CHEMOTAXIS PROTEIN MCPB"/>
    <property type="match status" value="1"/>
</dbReference>
<dbReference type="InterPro" id="IPR003660">
    <property type="entry name" value="HAMP_dom"/>
</dbReference>
<evidence type="ECO:0000256" key="11">
    <source>
        <dbReference type="SAM" id="Phobius"/>
    </source>
</evidence>